<dbReference type="PANTHER" id="PTHR32060">
    <property type="entry name" value="TAIL-SPECIFIC PROTEASE"/>
    <property type="match status" value="1"/>
</dbReference>
<feature type="chain" id="PRO_5041980605" description="Tail specific protease domain-containing protein" evidence="1">
    <location>
        <begin position="20"/>
        <end position="473"/>
    </location>
</feature>
<evidence type="ECO:0000259" key="2">
    <source>
        <dbReference type="Pfam" id="PF03572"/>
    </source>
</evidence>
<dbReference type="GO" id="GO:0006508">
    <property type="term" value="P:proteolysis"/>
    <property type="evidence" value="ECO:0007669"/>
    <property type="project" value="InterPro"/>
</dbReference>
<dbReference type="GO" id="GO:0004175">
    <property type="term" value="F:endopeptidase activity"/>
    <property type="evidence" value="ECO:0007669"/>
    <property type="project" value="TreeGrafter"/>
</dbReference>
<dbReference type="Proteomes" id="UP000502421">
    <property type="component" value="Chromosome"/>
</dbReference>
<dbReference type="InterPro" id="IPR005151">
    <property type="entry name" value="Tail-specific_protease"/>
</dbReference>
<dbReference type="RefSeq" id="WP_168802300.1">
    <property type="nucleotide sequence ID" value="NZ_CP051205.1"/>
</dbReference>
<reference evidence="4" key="1">
    <citation type="submission" date="2020-04" db="EMBL/GenBank/DDBJ databases">
        <authorList>
            <person name="Kittiwongwattana C."/>
        </authorList>
    </citation>
    <scope>NUCLEOTIDE SEQUENCE [LARGE SCALE GENOMIC DNA]</scope>
    <source>
        <strain evidence="4">1310</strain>
    </source>
</reference>
<dbReference type="InterPro" id="IPR029045">
    <property type="entry name" value="ClpP/crotonase-like_dom_sf"/>
</dbReference>
<sequence length="473" mass="52533">MVPAIPLLPLALFTLQPVAADTPLRYPAAAVIRLIDTLSGKLDESHPGYYRYRSKSRVQQYTDSLKATITADSLTTLEIYRKVKPFVSAIGCLHTGLQLPPAYVSQLNSQPNLLPLQLLFDDRQATVTTNYSADSSLLPGAVITAINGKSIRDLLAVLLPAIPADGYNLTMKYKTLYHQFPSWYRSMIGPAGTFTLTLSDGRTVIIPAARFEELARPGFLEEPSPRETLSFTLKGKTAILTIRSFAASDVKRTGQHFRKYIDRVFLQLQQQGIRQLIVDLRGNTGGTDGNAVYFTRHFFGQPFRYWDRIEVTPTIAGQIKGFTRLFYRKPALREGTYRWKKSPVTREFDYYTLQQPARSVYNGKTYILTDGFCMSSCADVAAILSFHRKAVFIGEETGGGYQGNTSGMMPVVELPPVSLLLTVPLQQYYNAVDTTLHRGHGTPPDYAVPLTANAVINGIDQPMELALRLAGAM</sequence>
<dbReference type="GO" id="GO:0008236">
    <property type="term" value="F:serine-type peptidase activity"/>
    <property type="evidence" value="ECO:0007669"/>
    <property type="project" value="InterPro"/>
</dbReference>
<protein>
    <recommendedName>
        <fullName evidence="2">Tail specific protease domain-containing protein</fullName>
    </recommendedName>
</protein>
<dbReference type="Pfam" id="PF03572">
    <property type="entry name" value="Peptidase_S41"/>
    <property type="match status" value="1"/>
</dbReference>
<proteinExistence type="predicted"/>
<dbReference type="EMBL" id="CP051205">
    <property type="protein sequence ID" value="QJB30013.1"/>
    <property type="molecule type" value="Genomic_DNA"/>
</dbReference>
<accession>A0AAE7D4Y8</accession>
<dbReference type="PANTHER" id="PTHR32060:SF22">
    <property type="entry name" value="CARBOXYL-TERMINAL-PROCESSING PEPTIDASE 3, CHLOROPLASTIC"/>
    <property type="match status" value="1"/>
</dbReference>
<dbReference type="SUPFAM" id="SSF52096">
    <property type="entry name" value="ClpP/crotonase"/>
    <property type="match status" value="1"/>
</dbReference>
<name>A0AAE7D4Y8_9BACT</name>
<feature type="signal peptide" evidence="1">
    <location>
        <begin position="1"/>
        <end position="19"/>
    </location>
</feature>
<keyword evidence="1" id="KW-0732">Signal</keyword>
<gene>
    <name evidence="3" type="ORF">HF329_01285</name>
</gene>
<evidence type="ECO:0000313" key="4">
    <source>
        <dbReference type="Proteomes" id="UP000502421"/>
    </source>
</evidence>
<evidence type="ECO:0000256" key="1">
    <source>
        <dbReference type="SAM" id="SignalP"/>
    </source>
</evidence>
<organism evidence="3 4">
    <name type="scientific">Chitinophaga oryzae</name>
    <dbReference type="NCBI Taxonomy" id="2725414"/>
    <lineage>
        <taxon>Bacteria</taxon>
        <taxon>Pseudomonadati</taxon>
        <taxon>Bacteroidota</taxon>
        <taxon>Chitinophagia</taxon>
        <taxon>Chitinophagales</taxon>
        <taxon>Chitinophagaceae</taxon>
        <taxon>Chitinophaga</taxon>
    </lineage>
</organism>
<evidence type="ECO:0000313" key="3">
    <source>
        <dbReference type="EMBL" id="QJB30013.1"/>
    </source>
</evidence>
<dbReference type="AlphaFoldDB" id="A0AAE7D4Y8"/>
<dbReference type="KEGG" id="coy:HF329_01285"/>
<feature type="domain" description="Tail specific protease" evidence="2">
    <location>
        <begin position="236"/>
        <end position="448"/>
    </location>
</feature>
<dbReference type="Gene3D" id="3.90.226.10">
    <property type="entry name" value="2-enoyl-CoA Hydratase, Chain A, domain 1"/>
    <property type="match status" value="1"/>
</dbReference>